<evidence type="ECO:0000313" key="13">
    <source>
        <dbReference type="EMBL" id="MEQ7846732.1"/>
    </source>
</evidence>
<dbReference type="Proteomes" id="UP001482520">
    <property type="component" value="Unassembled WGS sequence"/>
</dbReference>
<dbReference type="RefSeq" id="WP_349804040.1">
    <property type="nucleotide sequence ID" value="NZ_JBEGDP010000003.1"/>
</dbReference>
<dbReference type="PANTHER" id="PTHR22749">
    <property type="entry name" value="RIBOFLAVIN KINASE/FMN ADENYLYLTRANSFERASE"/>
    <property type="match status" value="1"/>
</dbReference>
<dbReference type="InterPro" id="IPR014729">
    <property type="entry name" value="Rossmann-like_a/b/a_fold"/>
</dbReference>
<keyword evidence="5" id="KW-0288">FMN</keyword>
<keyword evidence="8" id="KW-0547">Nucleotide-binding</keyword>
<evidence type="ECO:0000256" key="7">
    <source>
        <dbReference type="ARBA" id="ARBA00022695"/>
    </source>
</evidence>
<dbReference type="CDD" id="cd02064">
    <property type="entry name" value="FAD_synthetase_N"/>
    <property type="match status" value="1"/>
</dbReference>
<sequence length="197" mass="20959">MMTGQVFQGWPVEPLAGSVVTMGVFDGFHRGHVALVDAARVSGRKWALPPVLVTFFPHPLAVVAPDRVPRQLLSIDDRVDLALSLGVAAVVVLPFTNELAAVSAEEFVANGLVGRLGMRDLVVGDNFRCGQGGKGDVAFLRRAGEAHGFGVHPVGLVRDGDTACSSTEVRRCLEYGDVAGAERLLGRRDHRILAAAR</sequence>
<dbReference type="PANTHER" id="PTHR22749:SF6">
    <property type="entry name" value="RIBOFLAVIN KINASE"/>
    <property type="match status" value="1"/>
</dbReference>
<dbReference type="EC" id="2.7.7.2" evidence="3"/>
<comment type="similarity">
    <text evidence="2">Belongs to the RibF family.</text>
</comment>
<evidence type="ECO:0000256" key="4">
    <source>
        <dbReference type="ARBA" id="ARBA00022630"/>
    </source>
</evidence>
<comment type="catalytic activity">
    <reaction evidence="11">
        <text>FMN + ATP + H(+) = FAD + diphosphate</text>
        <dbReference type="Rhea" id="RHEA:17237"/>
        <dbReference type="ChEBI" id="CHEBI:15378"/>
        <dbReference type="ChEBI" id="CHEBI:30616"/>
        <dbReference type="ChEBI" id="CHEBI:33019"/>
        <dbReference type="ChEBI" id="CHEBI:57692"/>
        <dbReference type="ChEBI" id="CHEBI:58210"/>
        <dbReference type="EC" id="2.7.7.2"/>
    </reaction>
</comment>
<evidence type="ECO:0000259" key="12">
    <source>
        <dbReference type="Pfam" id="PF06574"/>
    </source>
</evidence>
<accession>A0ABV1NW84</accession>
<feature type="domain" description="FAD synthetase" evidence="12">
    <location>
        <begin position="16"/>
        <end position="167"/>
    </location>
</feature>
<dbReference type="Gene3D" id="3.40.50.620">
    <property type="entry name" value="HUPs"/>
    <property type="match status" value="1"/>
</dbReference>
<gene>
    <name evidence="13" type="ORF">V6R90_05530</name>
</gene>
<evidence type="ECO:0000256" key="5">
    <source>
        <dbReference type="ARBA" id="ARBA00022643"/>
    </source>
</evidence>
<evidence type="ECO:0000256" key="1">
    <source>
        <dbReference type="ARBA" id="ARBA00004726"/>
    </source>
</evidence>
<comment type="caution">
    <text evidence="13">The sequence shown here is derived from an EMBL/GenBank/DDBJ whole genome shotgun (WGS) entry which is preliminary data.</text>
</comment>
<evidence type="ECO:0000256" key="9">
    <source>
        <dbReference type="ARBA" id="ARBA00022827"/>
    </source>
</evidence>
<evidence type="ECO:0000256" key="3">
    <source>
        <dbReference type="ARBA" id="ARBA00012393"/>
    </source>
</evidence>
<evidence type="ECO:0000256" key="2">
    <source>
        <dbReference type="ARBA" id="ARBA00010214"/>
    </source>
</evidence>
<comment type="pathway">
    <text evidence="1">Cofactor biosynthesis; FAD biosynthesis; FAD from FMN: step 1/1.</text>
</comment>
<dbReference type="InterPro" id="IPR015864">
    <property type="entry name" value="FAD_synthase"/>
</dbReference>
<protein>
    <recommendedName>
        <fullName evidence="3">FAD synthase</fullName>
        <ecNumber evidence="3">2.7.7.2</ecNumber>
    </recommendedName>
</protein>
<keyword evidence="7" id="KW-0548">Nucleotidyltransferase</keyword>
<dbReference type="EMBL" id="JBEGDP010000003">
    <property type="protein sequence ID" value="MEQ7846732.1"/>
    <property type="molecule type" value="Genomic_DNA"/>
</dbReference>
<name>A0ABV1NW84_9ACTN</name>
<evidence type="ECO:0000256" key="8">
    <source>
        <dbReference type="ARBA" id="ARBA00022741"/>
    </source>
</evidence>
<keyword evidence="6" id="KW-0808">Transferase</keyword>
<keyword evidence="10" id="KW-0067">ATP-binding</keyword>
<evidence type="ECO:0000313" key="14">
    <source>
        <dbReference type="Proteomes" id="UP001482520"/>
    </source>
</evidence>
<organism evidence="13 14">
    <name type="scientific">Nocardioides kribbensis</name>
    <dbReference type="NCBI Taxonomy" id="305517"/>
    <lineage>
        <taxon>Bacteria</taxon>
        <taxon>Bacillati</taxon>
        <taxon>Actinomycetota</taxon>
        <taxon>Actinomycetes</taxon>
        <taxon>Propionibacteriales</taxon>
        <taxon>Nocardioidaceae</taxon>
        <taxon>Nocardioides</taxon>
    </lineage>
</organism>
<dbReference type="InterPro" id="IPR023468">
    <property type="entry name" value="Riboflavin_kinase"/>
</dbReference>
<evidence type="ECO:0000256" key="6">
    <source>
        <dbReference type="ARBA" id="ARBA00022679"/>
    </source>
</evidence>
<keyword evidence="9" id="KW-0274">FAD</keyword>
<keyword evidence="14" id="KW-1185">Reference proteome</keyword>
<dbReference type="SUPFAM" id="SSF52374">
    <property type="entry name" value="Nucleotidylyl transferase"/>
    <property type="match status" value="1"/>
</dbReference>
<dbReference type="Pfam" id="PF06574">
    <property type="entry name" value="FAD_syn"/>
    <property type="match status" value="1"/>
</dbReference>
<evidence type="ECO:0000256" key="11">
    <source>
        <dbReference type="ARBA" id="ARBA00049494"/>
    </source>
</evidence>
<reference evidence="13 14" key="1">
    <citation type="submission" date="2024-02" db="EMBL/GenBank/DDBJ databases">
        <title>Full genome sequence of Nocardioides kribbensis.</title>
        <authorList>
            <person name="Poletto B.L."/>
            <person name="Silva G."/>
            <person name="Galante D."/>
            <person name="Campos K.R."/>
            <person name="Santos M.B.N."/>
            <person name="Sacchi C.T."/>
        </authorList>
    </citation>
    <scope>NUCLEOTIDE SEQUENCE [LARGE SCALE GENOMIC DNA]</scope>
    <source>
        <strain evidence="13 14">O4R</strain>
    </source>
</reference>
<proteinExistence type="inferred from homology"/>
<keyword evidence="4" id="KW-0285">Flavoprotein</keyword>
<evidence type="ECO:0000256" key="10">
    <source>
        <dbReference type="ARBA" id="ARBA00022840"/>
    </source>
</evidence>